<sequence>MYGYMLTWDSEVVVNARENIEHVCRRGLPITFRVTLYRILPNGIAKLFKVHAHDATPPCTLTFPFEVLRICMVAYPQLLNLVATCCTSGVPWDPVKPFLSHLTNRLKATSRCMDHFTCFTALAMSDLVYAYSQTRSLTVVRSPPSECMVLFESHNVQEILPSTLKLEQTVSLCPS</sequence>
<dbReference type="Proteomes" id="UP001367508">
    <property type="component" value="Unassembled WGS sequence"/>
</dbReference>
<gene>
    <name evidence="1" type="ORF">VNO77_20517</name>
</gene>
<proteinExistence type="predicted"/>
<dbReference type="EMBL" id="JAYMYQ010000004">
    <property type="protein sequence ID" value="KAK7339831.1"/>
    <property type="molecule type" value="Genomic_DNA"/>
</dbReference>
<accession>A0AAN9QMI0</accession>
<name>A0AAN9QMI0_CANGL</name>
<evidence type="ECO:0000313" key="2">
    <source>
        <dbReference type="Proteomes" id="UP001367508"/>
    </source>
</evidence>
<reference evidence="1 2" key="1">
    <citation type="submission" date="2024-01" db="EMBL/GenBank/DDBJ databases">
        <title>The genomes of 5 underutilized Papilionoideae crops provide insights into root nodulation and disease resistanc.</title>
        <authorList>
            <person name="Jiang F."/>
        </authorList>
    </citation>
    <scope>NUCLEOTIDE SEQUENCE [LARGE SCALE GENOMIC DNA]</scope>
    <source>
        <strain evidence="1">LVBAO_FW01</strain>
        <tissue evidence="1">Leaves</tissue>
    </source>
</reference>
<dbReference type="AlphaFoldDB" id="A0AAN9QMI0"/>
<organism evidence="1 2">
    <name type="scientific">Canavalia gladiata</name>
    <name type="common">Sword bean</name>
    <name type="synonym">Dolichos gladiatus</name>
    <dbReference type="NCBI Taxonomy" id="3824"/>
    <lineage>
        <taxon>Eukaryota</taxon>
        <taxon>Viridiplantae</taxon>
        <taxon>Streptophyta</taxon>
        <taxon>Embryophyta</taxon>
        <taxon>Tracheophyta</taxon>
        <taxon>Spermatophyta</taxon>
        <taxon>Magnoliopsida</taxon>
        <taxon>eudicotyledons</taxon>
        <taxon>Gunneridae</taxon>
        <taxon>Pentapetalae</taxon>
        <taxon>rosids</taxon>
        <taxon>fabids</taxon>
        <taxon>Fabales</taxon>
        <taxon>Fabaceae</taxon>
        <taxon>Papilionoideae</taxon>
        <taxon>50 kb inversion clade</taxon>
        <taxon>NPAAA clade</taxon>
        <taxon>indigoferoid/millettioid clade</taxon>
        <taxon>Phaseoleae</taxon>
        <taxon>Canavalia</taxon>
    </lineage>
</organism>
<evidence type="ECO:0000313" key="1">
    <source>
        <dbReference type="EMBL" id="KAK7339831.1"/>
    </source>
</evidence>
<comment type="caution">
    <text evidence="1">The sequence shown here is derived from an EMBL/GenBank/DDBJ whole genome shotgun (WGS) entry which is preliminary data.</text>
</comment>
<keyword evidence="2" id="KW-1185">Reference proteome</keyword>
<protein>
    <submittedName>
        <fullName evidence="1">Uncharacterized protein</fullName>
    </submittedName>
</protein>